<sequence length="76" mass="8682">MLKRTLSFDFPSLTDEELAESAEEIFLQLDKREIAGRWIITIQPKTNTTAITRSHDAFLKGYAPEDEGLYDDYPTG</sequence>
<protein>
    <submittedName>
        <fullName evidence="1">Uncharacterized protein</fullName>
    </submittedName>
</protein>
<dbReference type="EMBL" id="JACJPW010000038">
    <property type="protein sequence ID" value="MBD2182518.1"/>
    <property type="molecule type" value="Genomic_DNA"/>
</dbReference>
<accession>A0A926VF09</accession>
<comment type="caution">
    <text evidence="1">The sequence shown here is derived from an EMBL/GenBank/DDBJ whole genome shotgun (WGS) entry which is preliminary data.</text>
</comment>
<reference evidence="1" key="1">
    <citation type="journal article" date="2015" name="ISME J.">
        <title>Draft Genome Sequence of Streptomyces incarnatus NRRL8089, which Produces the Nucleoside Antibiotic Sinefungin.</title>
        <authorList>
            <person name="Oshima K."/>
            <person name="Hattori M."/>
            <person name="Shimizu H."/>
            <person name="Fukuda K."/>
            <person name="Nemoto M."/>
            <person name="Inagaki K."/>
            <person name="Tamura T."/>
        </authorList>
    </citation>
    <scope>NUCLEOTIDE SEQUENCE</scope>
    <source>
        <strain evidence="1">FACHB-1375</strain>
    </source>
</reference>
<organism evidence="1 2">
    <name type="scientific">Aerosakkonema funiforme FACHB-1375</name>
    <dbReference type="NCBI Taxonomy" id="2949571"/>
    <lineage>
        <taxon>Bacteria</taxon>
        <taxon>Bacillati</taxon>
        <taxon>Cyanobacteriota</taxon>
        <taxon>Cyanophyceae</taxon>
        <taxon>Oscillatoriophycideae</taxon>
        <taxon>Aerosakkonematales</taxon>
        <taxon>Aerosakkonemataceae</taxon>
        <taxon>Aerosakkonema</taxon>
    </lineage>
</organism>
<evidence type="ECO:0000313" key="2">
    <source>
        <dbReference type="Proteomes" id="UP000641646"/>
    </source>
</evidence>
<dbReference type="AlphaFoldDB" id="A0A926VF09"/>
<dbReference type="Proteomes" id="UP000641646">
    <property type="component" value="Unassembled WGS sequence"/>
</dbReference>
<keyword evidence="2" id="KW-1185">Reference proteome</keyword>
<name>A0A926VF09_9CYAN</name>
<proteinExistence type="predicted"/>
<gene>
    <name evidence="1" type="ORF">H6G03_15675</name>
</gene>
<reference evidence="1" key="2">
    <citation type="submission" date="2020-08" db="EMBL/GenBank/DDBJ databases">
        <authorList>
            <person name="Chen M."/>
            <person name="Teng W."/>
            <person name="Zhao L."/>
            <person name="Hu C."/>
            <person name="Zhou Y."/>
            <person name="Han B."/>
            <person name="Song L."/>
            <person name="Shu W."/>
        </authorList>
    </citation>
    <scope>NUCLEOTIDE SEQUENCE</scope>
    <source>
        <strain evidence="1">FACHB-1375</strain>
    </source>
</reference>
<evidence type="ECO:0000313" key="1">
    <source>
        <dbReference type="EMBL" id="MBD2182518.1"/>
    </source>
</evidence>